<dbReference type="PROSITE" id="PS00114">
    <property type="entry name" value="PRPP_SYNTHASE"/>
    <property type="match status" value="1"/>
</dbReference>
<dbReference type="GO" id="GO:0006015">
    <property type="term" value="P:5-phosphoribose 1-diphosphate biosynthetic process"/>
    <property type="evidence" value="ECO:0007669"/>
    <property type="project" value="UniProtKB-UniRule"/>
</dbReference>
<evidence type="ECO:0000256" key="5">
    <source>
        <dbReference type="ARBA" id="ARBA00022777"/>
    </source>
</evidence>
<dbReference type="AlphaFoldDB" id="A0A0R2NQS8"/>
<comment type="similarity">
    <text evidence="9">Belongs to the ribose-phosphate pyrophosphokinase family. Class I subfamily.</text>
</comment>
<feature type="binding site" evidence="9">
    <location>
        <position position="205"/>
    </location>
    <ligand>
        <name>D-ribose 5-phosphate</name>
        <dbReference type="ChEBI" id="CHEBI:78346"/>
    </ligand>
</feature>
<proteinExistence type="inferred from homology"/>
<dbReference type="InterPro" id="IPR029057">
    <property type="entry name" value="PRTase-like"/>
</dbReference>
<dbReference type="NCBIfam" id="NF002844">
    <property type="entry name" value="PRK03092.1"/>
    <property type="match status" value="1"/>
</dbReference>
<organism evidence="11 12">
    <name type="scientific">Actinobacteria bacterium BACL2 MAG-120802-bin41</name>
    <dbReference type="NCBI Taxonomy" id="1655568"/>
    <lineage>
        <taxon>Bacteria</taxon>
        <taxon>Bacillati</taxon>
        <taxon>Actinomycetota</taxon>
        <taxon>Actinomycetes</taxon>
        <taxon>Actinomycetes incertae sedis</taxon>
        <taxon>ac1 cluster</taxon>
    </lineage>
</organism>
<evidence type="ECO:0000259" key="10">
    <source>
        <dbReference type="Pfam" id="PF13793"/>
    </source>
</evidence>
<dbReference type="FunFam" id="3.40.50.2020:FF:000014">
    <property type="entry name" value="Ribose-phosphate pyrophosphokinase 1"/>
    <property type="match status" value="1"/>
</dbReference>
<keyword evidence="5 9" id="KW-0418">Kinase</keyword>
<evidence type="ECO:0000256" key="6">
    <source>
        <dbReference type="ARBA" id="ARBA00022840"/>
    </source>
</evidence>
<dbReference type="InterPro" id="IPR000836">
    <property type="entry name" value="PRTase_dom"/>
</dbReference>
<dbReference type="Pfam" id="PF13793">
    <property type="entry name" value="Pribosyltran_N"/>
    <property type="match status" value="1"/>
</dbReference>
<feature type="binding site" evidence="9">
    <location>
        <begin position="105"/>
        <end position="106"/>
    </location>
    <ligand>
        <name>ATP</name>
        <dbReference type="ChEBI" id="CHEBI:30616"/>
    </ligand>
</feature>
<dbReference type="SUPFAM" id="SSF53271">
    <property type="entry name" value="PRTase-like"/>
    <property type="match status" value="1"/>
</dbReference>
<dbReference type="GO" id="GO:0002189">
    <property type="term" value="C:ribose phosphate diphosphokinase complex"/>
    <property type="evidence" value="ECO:0007669"/>
    <property type="project" value="TreeGrafter"/>
</dbReference>
<dbReference type="UniPathway" id="UPA00087">
    <property type="reaction ID" value="UER00172"/>
</dbReference>
<dbReference type="Pfam" id="PF14572">
    <property type="entry name" value="Pribosyl_synth"/>
    <property type="match status" value="1"/>
</dbReference>
<evidence type="ECO:0000256" key="4">
    <source>
        <dbReference type="ARBA" id="ARBA00022741"/>
    </source>
</evidence>
<evidence type="ECO:0000256" key="8">
    <source>
        <dbReference type="ARBA" id="ARBA00049535"/>
    </source>
</evidence>
<dbReference type="PANTHER" id="PTHR10210">
    <property type="entry name" value="RIBOSE-PHOSPHATE DIPHOSPHOKINASE FAMILY MEMBER"/>
    <property type="match status" value="1"/>
</dbReference>
<sequence length="327" mass="35802">MSNELRLSSEKRLRLFTGRGYPELADEVALELGIPITPTSAYDFANGEIFIRFEESVRGCDAFVIQSHTTPVNKQIMEQLIMVDALKRASAKRITVIAPFYGYARQDKKHRGREPISARLMADLFKTAGADRLMTVDLHTSQIQGFFDGPVDHLFALPLLANYVGSKVDRSRLTIVSPDSGRVRVAERWSDLLGGAQIAFIHKTRDPRIPNEAITGRVVGDVSGQTCVVIDDMIDTAGTITKAIDALYDAGAKEVIVAATHPVFSGPAAERLANSRVKEVVVVNTLPIPEESRFPTLTILSIAPLLGRAIREVFEDGSVTSLFDGHS</sequence>
<comment type="subcellular location">
    <subcellularLocation>
        <location evidence="9">Cytoplasm</location>
    </subcellularLocation>
</comment>
<dbReference type="GO" id="GO:0005737">
    <property type="term" value="C:cytoplasm"/>
    <property type="evidence" value="ECO:0007669"/>
    <property type="project" value="UniProtKB-SubCell"/>
</dbReference>
<evidence type="ECO:0000313" key="12">
    <source>
        <dbReference type="Proteomes" id="UP000053941"/>
    </source>
</evidence>
<dbReference type="GO" id="GO:0000287">
    <property type="term" value="F:magnesium ion binding"/>
    <property type="evidence" value="ECO:0007669"/>
    <property type="project" value="UniProtKB-UniRule"/>
</dbReference>
<name>A0A0R2NQS8_9ACTN</name>
<keyword evidence="4 9" id="KW-0547">Nucleotide-binding</keyword>
<comment type="cofactor">
    <cofactor evidence="9">
        <name>Mg(2+)</name>
        <dbReference type="ChEBI" id="CHEBI:18420"/>
    </cofactor>
    <text evidence="9">Binds 2 Mg(2+) ions per subunit.</text>
</comment>
<dbReference type="NCBIfam" id="TIGR01251">
    <property type="entry name" value="ribP_PPkin"/>
    <property type="match status" value="1"/>
</dbReference>
<feature type="binding site" evidence="9">
    <location>
        <position position="179"/>
    </location>
    <ligand>
        <name>Mg(2+)</name>
        <dbReference type="ChEBI" id="CHEBI:18420"/>
    </ligand>
</feature>
<feature type="binding site" evidence="9">
    <location>
        <begin position="46"/>
        <end position="48"/>
    </location>
    <ligand>
        <name>ATP</name>
        <dbReference type="ChEBI" id="CHEBI:30616"/>
    </ligand>
</feature>
<evidence type="ECO:0000256" key="7">
    <source>
        <dbReference type="ARBA" id="ARBA00022842"/>
    </source>
</evidence>
<feature type="domain" description="Ribose-phosphate pyrophosphokinase N-terminal" evidence="10">
    <location>
        <begin position="14"/>
        <end position="129"/>
    </location>
</feature>
<evidence type="ECO:0000313" key="11">
    <source>
        <dbReference type="EMBL" id="KRO28070.1"/>
    </source>
</evidence>
<feature type="binding site" evidence="9">
    <location>
        <begin position="235"/>
        <end position="239"/>
    </location>
    <ligand>
        <name>D-ribose 5-phosphate</name>
        <dbReference type="ChEBI" id="CHEBI:78346"/>
    </ligand>
</feature>
<dbReference type="PANTHER" id="PTHR10210:SF41">
    <property type="entry name" value="RIBOSE-PHOSPHATE PYROPHOSPHOKINASE 1, CHLOROPLASTIC"/>
    <property type="match status" value="1"/>
</dbReference>
<feature type="binding site" evidence="9">
    <location>
        <position position="139"/>
    </location>
    <ligand>
        <name>Mg(2+)</name>
        <dbReference type="ChEBI" id="CHEBI:18420"/>
    </ligand>
</feature>
<accession>A0A0R2NQS8</accession>
<gene>
    <name evidence="9" type="primary">prs</name>
    <name evidence="11" type="ORF">ABR60_01580</name>
</gene>
<dbReference type="GO" id="GO:0005524">
    <property type="term" value="F:ATP binding"/>
    <property type="evidence" value="ECO:0007669"/>
    <property type="project" value="UniProtKB-KW"/>
</dbReference>
<evidence type="ECO:0000256" key="9">
    <source>
        <dbReference type="HAMAP-Rule" id="MF_00583"/>
    </source>
</evidence>
<dbReference type="InterPro" id="IPR029099">
    <property type="entry name" value="Pribosyltran_N"/>
</dbReference>
<comment type="pathway">
    <text evidence="9">Metabolic intermediate biosynthesis; 5-phospho-alpha-D-ribose 1-diphosphate biosynthesis; 5-phospho-alpha-D-ribose 1-diphosphate from D-ribose 5-phosphate (route I): step 1/1.</text>
</comment>
<dbReference type="EMBL" id="LIAS01000227">
    <property type="protein sequence ID" value="KRO28070.1"/>
    <property type="molecule type" value="Genomic_DNA"/>
</dbReference>
<dbReference type="SMART" id="SM01400">
    <property type="entry name" value="Pribosyltran_N"/>
    <property type="match status" value="1"/>
</dbReference>
<keyword evidence="9" id="KW-0963">Cytoplasm</keyword>
<keyword evidence="3 9" id="KW-0545">Nucleotide biosynthesis</keyword>
<feature type="active site" evidence="9">
    <location>
        <position position="203"/>
    </location>
</feature>
<dbReference type="InterPro" id="IPR005946">
    <property type="entry name" value="Rib-P_diPkinase"/>
</dbReference>
<dbReference type="HAMAP" id="MF_00583_B">
    <property type="entry name" value="RibP_PPkinase_B"/>
    <property type="match status" value="1"/>
</dbReference>
<dbReference type="GO" id="GO:0009156">
    <property type="term" value="P:ribonucleoside monophosphate biosynthetic process"/>
    <property type="evidence" value="ECO:0007669"/>
    <property type="project" value="InterPro"/>
</dbReference>
<dbReference type="Proteomes" id="UP000053941">
    <property type="component" value="Unassembled WGS sequence"/>
</dbReference>
<dbReference type="NCBIfam" id="NF002320">
    <property type="entry name" value="PRK01259.1"/>
    <property type="match status" value="1"/>
</dbReference>
<dbReference type="EC" id="2.7.6.1" evidence="9"/>
<reference evidence="11 12" key="1">
    <citation type="submission" date="2015-10" db="EMBL/GenBank/DDBJ databases">
        <title>Metagenome-Assembled Genomes uncover a global brackish microbiome.</title>
        <authorList>
            <person name="Hugerth L.W."/>
            <person name="Larsson J."/>
            <person name="Alneberg J."/>
            <person name="Lindh M.V."/>
            <person name="Legrand C."/>
            <person name="Pinhassi J."/>
            <person name="Andersson A.F."/>
        </authorList>
    </citation>
    <scope>NUCLEOTIDE SEQUENCE [LARGE SCALE GENOMIC DNA]</scope>
    <source>
        <strain evidence="11">BACL2 MAG-120802-bin41</strain>
    </source>
</reference>
<keyword evidence="6 9" id="KW-0067">ATP-binding</keyword>
<dbReference type="GO" id="GO:0006164">
    <property type="term" value="P:purine nucleotide biosynthetic process"/>
    <property type="evidence" value="ECO:0007669"/>
    <property type="project" value="TreeGrafter"/>
</dbReference>
<dbReference type="CDD" id="cd06223">
    <property type="entry name" value="PRTases_typeI"/>
    <property type="match status" value="1"/>
</dbReference>
<comment type="catalytic activity">
    <reaction evidence="8 9">
        <text>D-ribose 5-phosphate + ATP = 5-phospho-alpha-D-ribose 1-diphosphate + AMP + H(+)</text>
        <dbReference type="Rhea" id="RHEA:15609"/>
        <dbReference type="ChEBI" id="CHEBI:15378"/>
        <dbReference type="ChEBI" id="CHEBI:30616"/>
        <dbReference type="ChEBI" id="CHEBI:58017"/>
        <dbReference type="ChEBI" id="CHEBI:78346"/>
        <dbReference type="ChEBI" id="CHEBI:456215"/>
        <dbReference type="EC" id="2.7.6.1"/>
    </reaction>
</comment>
<dbReference type="GO" id="GO:0016301">
    <property type="term" value="F:kinase activity"/>
    <property type="evidence" value="ECO:0007669"/>
    <property type="project" value="UniProtKB-KW"/>
</dbReference>
<comment type="subunit">
    <text evidence="9">Homohexamer.</text>
</comment>
<feature type="binding site" evidence="9">
    <location>
        <position position="231"/>
    </location>
    <ligand>
        <name>D-ribose 5-phosphate</name>
        <dbReference type="ChEBI" id="CHEBI:78346"/>
    </ligand>
</feature>
<evidence type="ECO:0000256" key="3">
    <source>
        <dbReference type="ARBA" id="ARBA00022727"/>
    </source>
</evidence>
<dbReference type="InterPro" id="IPR037515">
    <property type="entry name" value="Rib-P_diPkinase_bac"/>
</dbReference>
<evidence type="ECO:0000256" key="1">
    <source>
        <dbReference type="ARBA" id="ARBA00022679"/>
    </source>
</evidence>
<keyword evidence="7 9" id="KW-0460">Magnesium</keyword>
<comment type="function">
    <text evidence="9">Involved in the biosynthesis of the central metabolite phospho-alpha-D-ribosyl-1-pyrophosphate (PRPP) via the transfer of pyrophosphoryl group from ATP to 1-hydroxyl of ribose-5-phosphate (Rib-5-P).</text>
</comment>
<protein>
    <recommendedName>
        <fullName evidence="9">Ribose-phosphate pyrophosphokinase</fullName>
        <shortName evidence="9">RPPK</shortName>
        <ecNumber evidence="9">2.7.6.1</ecNumber>
    </recommendedName>
    <alternativeName>
        <fullName evidence="9">5-phospho-D-ribosyl alpha-1-diphosphate synthase</fullName>
    </alternativeName>
    <alternativeName>
        <fullName evidence="9">Phosphoribosyl diphosphate synthase</fullName>
    </alternativeName>
    <alternativeName>
        <fullName evidence="9">Phosphoribosyl pyrophosphate synthase</fullName>
        <shortName evidence="9">P-Rib-PP synthase</shortName>
        <shortName evidence="9">PRPP synthase</shortName>
        <shortName evidence="9">PRPPase</shortName>
    </alternativeName>
</protein>
<dbReference type="FunFam" id="3.40.50.2020:FF:000002">
    <property type="entry name" value="Ribose-phosphate pyrophosphokinase"/>
    <property type="match status" value="1"/>
</dbReference>
<dbReference type="InterPro" id="IPR000842">
    <property type="entry name" value="PRib_PP_synth_CS"/>
</dbReference>
<dbReference type="GO" id="GO:0004749">
    <property type="term" value="F:ribose phosphate diphosphokinase activity"/>
    <property type="evidence" value="ECO:0007669"/>
    <property type="project" value="UniProtKB-UniRule"/>
</dbReference>
<evidence type="ECO:0000256" key="2">
    <source>
        <dbReference type="ARBA" id="ARBA00022723"/>
    </source>
</evidence>
<comment type="caution">
    <text evidence="11">The sequence shown here is derived from an EMBL/GenBank/DDBJ whole genome shotgun (WGS) entry which is preliminary data.</text>
</comment>
<keyword evidence="2 9" id="KW-0479">Metal-binding</keyword>
<dbReference type="Gene3D" id="3.40.50.2020">
    <property type="match status" value="2"/>
</dbReference>
<keyword evidence="1 9" id="KW-0808">Transferase</keyword>